<feature type="compositionally biased region" description="Polar residues" evidence="1">
    <location>
        <begin position="201"/>
        <end position="215"/>
    </location>
</feature>
<dbReference type="Proteomes" id="UP000092154">
    <property type="component" value="Unassembled WGS sequence"/>
</dbReference>
<evidence type="ECO:0000256" key="1">
    <source>
        <dbReference type="SAM" id="MobiDB-lite"/>
    </source>
</evidence>
<dbReference type="InParanoid" id="A0A1B7MWC3"/>
<reference evidence="2 3" key="1">
    <citation type="submission" date="2016-06" db="EMBL/GenBank/DDBJ databases">
        <title>Comparative genomics of the ectomycorrhizal sister species Rhizopogon vinicolor and Rhizopogon vesiculosus (Basidiomycota: Boletales) reveals a divergence of the mating type B locus.</title>
        <authorList>
            <consortium name="DOE Joint Genome Institute"/>
            <person name="Mujic A.B."/>
            <person name="Kuo A."/>
            <person name="Tritt A."/>
            <person name="Lipzen A."/>
            <person name="Chen C."/>
            <person name="Johnson J."/>
            <person name="Sharma A."/>
            <person name="Barry K."/>
            <person name="Grigoriev I.V."/>
            <person name="Spatafora J.W."/>
        </authorList>
    </citation>
    <scope>NUCLEOTIDE SEQUENCE [LARGE SCALE GENOMIC DNA]</scope>
    <source>
        <strain evidence="2 3">AM-OR11-026</strain>
    </source>
</reference>
<organism evidence="2 3">
    <name type="scientific">Rhizopogon vinicolor AM-OR11-026</name>
    <dbReference type="NCBI Taxonomy" id="1314800"/>
    <lineage>
        <taxon>Eukaryota</taxon>
        <taxon>Fungi</taxon>
        <taxon>Dikarya</taxon>
        <taxon>Basidiomycota</taxon>
        <taxon>Agaricomycotina</taxon>
        <taxon>Agaricomycetes</taxon>
        <taxon>Agaricomycetidae</taxon>
        <taxon>Boletales</taxon>
        <taxon>Suillineae</taxon>
        <taxon>Rhizopogonaceae</taxon>
        <taxon>Rhizopogon</taxon>
    </lineage>
</organism>
<evidence type="ECO:0000313" key="3">
    <source>
        <dbReference type="Proteomes" id="UP000092154"/>
    </source>
</evidence>
<proteinExistence type="predicted"/>
<name>A0A1B7MWC3_9AGAM</name>
<evidence type="ECO:0000313" key="2">
    <source>
        <dbReference type="EMBL" id="OAX36923.1"/>
    </source>
</evidence>
<keyword evidence="3" id="KW-1185">Reference proteome</keyword>
<dbReference type="EMBL" id="KV448384">
    <property type="protein sequence ID" value="OAX36923.1"/>
    <property type="molecule type" value="Genomic_DNA"/>
</dbReference>
<gene>
    <name evidence="2" type="ORF">K503DRAFT_784006</name>
</gene>
<protein>
    <submittedName>
        <fullName evidence="2">Uncharacterized protein</fullName>
    </submittedName>
</protein>
<accession>A0A1B7MWC3</accession>
<feature type="region of interest" description="Disordered" evidence="1">
    <location>
        <begin position="79"/>
        <end position="245"/>
    </location>
</feature>
<dbReference type="OrthoDB" id="3251271at2759"/>
<sequence length="245" mass="26752">MVEKTATLSTGTLNLRFMQNARRAQQLSGVELEKAHVKDDAEWEVAPEIRKAWGLAAGSSNSDSNDDLYERSYMPFLFPPASQSEMPTKDDETLPSVRPRGRRKFNKHGEESSKPAEVQASAVVDVQPDQSRKTKIKSISSMTISVAKSSKKLKEPASRVIYDNSSVGVDLRSSRTDRAPSAVMSTSNAFMKPAGVDDPSAPSNRDATAGSTASSARKGKRRQDNTDDNTDGEVKPKKNKVSFVE</sequence>
<dbReference type="AlphaFoldDB" id="A0A1B7MWC3"/>